<evidence type="ECO:0000256" key="1">
    <source>
        <dbReference type="ARBA" id="ARBA00006056"/>
    </source>
</evidence>
<evidence type="ECO:0000313" key="4">
    <source>
        <dbReference type="Proteomes" id="UP001597101"/>
    </source>
</evidence>
<evidence type="ECO:0000256" key="2">
    <source>
        <dbReference type="ARBA" id="ARBA00023002"/>
    </source>
</evidence>
<reference evidence="4" key="1">
    <citation type="journal article" date="2019" name="Int. J. Syst. Evol. Microbiol.">
        <title>The Global Catalogue of Microorganisms (GCM) 10K type strain sequencing project: providing services to taxonomists for standard genome sequencing and annotation.</title>
        <authorList>
            <consortium name="The Broad Institute Genomics Platform"/>
            <consortium name="The Broad Institute Genome Sequencing Center for Infectious Disease"/>
            <person name="Wu L."/>
            <person name="Ma J."/>
        </authorList>
    </citation>
    <scope>NUCLEOTIDE SEQUENCE [LARGE SCALE GENOMIC DNA]</scope>
    <source>
        <strain evidence="4">CCUG 60023</strain>
    </source>
</reference>
<organism evidence="3 4">
    <name type="scientific">Pseudahrensia aquimaris</name>
    <dbReference type="NCBI Taxonomy" id="744461"/>
    <lineage>
        <taxon>Bacteria</taxon>
        <taxon>Pseudomonadati</taxon>
        <taxon>Pseudomonadota</taxon>
        <taxon>Alphaproteobacteria</taxon>
        <taxon>Hyphomicrobiales</taxon>
        <taxon>Ahrensiaceae</taxon>
        <taxon>Pseudahrensia</taxon>
    </lineage>
</organism>
<dbReference type="InterPro" id="IPR003767">
    <property type="entry name" value="Malate/L-lactate_DH-like"/>
</dbReference>
<dbReference type="SUPFAM" id="SSF89733">
    <property type="entry name" value="L-sulfolactate dehydrogenase-like"/>
    <property type="match status" value="1"/>
</dbReference>
<keyword evidence="2" id="KW-0560">Oxidoreductase</keyword>
<dbReference type="PANTHER" id="PTHR11091:SF0">
    <property type="entry name" value="MALATE DEHYDROGENASE"/>
    <property type="match status" value="1"/>
</dbReference>
<gene>
    <name evidence="3" type="ORF">ACFQ14_07865</name>
</gene>
<dbReference type="PANTHER" id="PTHR11091">
    <property type="entry name" value="OXIDOREDUCTASE-RELATED"/>
    <property type="match status" value="1"/>
</dbReference>
<dbReference type="RefSeq" id="WP_377212177.1">
    <property type="nucleotide sequence ID" value="NZ_JBHTJV010000005.1"/>
</dbReference>
<protein>
    <submittedName>
        <fullName evidence="3">Ldh family oxidoreductase</fullName>
    </submittedName>
</protein>
<evidence type="ECO:0000313" key="3">
    <source>
        <dbReference type="EMBL" id="MFD0916318.1"/>
    </source>
</evidence>
<dbReference type="Gene3D" id="1.10.1530.10">
    <property type="match status" value="1"/>
</dbReference>
<dbReference type="InterPro" id="IPR043144">
    <property type="entry name" value="Mal/L-sulf/L-lact_DH-like_ah"/>
</dbReference>
<sequence>MPYMMMTLDGIETLARDCLIGAGASETAAASVARSTRMAERDGVRSHGLMYVPIYAEHVQCGKVNGNATPLVEQPKPGAVRVDAGSGFAHPAIDAGFDAFAGAARDNGIGVMTVFNSYNCGVLGHHAERIAEAGLLGLCFTNAPASIAPIGGSKPVIGTNPFALGVPGGDGPVFVIDQSASAIAKSEIMLRNREGEAIEPGWALDAEGNETLDAAEALKGSMVPSGGAKGFGAGLMVEIFAACLSGAVLGKDASPFSGTVGGPPNTGQCFIAVEPDALSGGGFGERVSALAAAITDQDGARLPGSRRVGARAKTAGEIAVDGGLIERIRAFV</sequence>
<dbReference type="EMBL" id="JBHTJV010000005">
    <property type="protein sequence ID" value="MFD0916318.1"/>
    <property type="molecule type" value="Genomic_DNA"/>
</dbReference>
<dbReference type="Gene3D" id="3.30.1370.60">
    <property type="entry name" value="Hypothetical oxidoreductase yiak, domain 2"/>
    <property type="match status" value="1"/>
</dbReference>
<comment type="similarity">
    <text evidence="1">Belongs to the LDH2/MDH2 oxidoreductase family.</text>
</comment>
<dbReference type="InterPro" id="IPR036111">
    <property type="entry name" value="Mal/L-sulfo/L-lacto_DH-like_sf"/>
</dbReference>
<proteinExistence type="inferred from homology"/>
<dbReference type="Pfam" id="PF02615">
    <property type="entry name" value="Ldh_2"/>
    <property type="match status" value="1"/>
</dbReference>
<comment type="caution">
    <text evidence="3">The sequence shown here is derived from an EMBL/GenBank/DDBJ whole genome shotgun (WGS) entry which is preliminary data.</text>
</comment>
<dbReference type="Proteomes" id="UP001597101">
    <property type="component" value="Unassembled WGS sequence"/>
</dbReference>
<accession>A0ABW3FF04</accession>
<name>A0ABW3FF04_9HYPH</name>
<dbReference type="InterPro" id="IPR043143">
    <property type="entry name" value="Mal/L-sulf/L-lact_DH-like_NADP"/>
</dbReference>
<keyword evidence="4" id="KW-1185">Reference proteome</keyword>